<evidence type="ECO:0000256" key="7">
    <source>
        <dbReference type="ARBA" id="ARBA00043129"/>
    </source>
</evidence>
<dbReference type="EMBL" id="CAWUPB010000913">
    <property type="protein sequence ID" value="CAK7332727.1"/>
    <property type="molecule type" value="Genomic_DNA"/>
</dbReference>
<keyword evidence="2" id="KW-0489">Methyltransferase</keyword>
<comment type="caution">
    <text evidence="11">The sequence shown here is derived from an EMBL/GenBank/DDBJ whole genome shotgun (WGS) entry which is preliminary data.</text>
</comment>
<comment type="catalytic activity">
    <reaction evidence="8">
        <text>N-terminal L-seryl-L-prolyl-L-lysyl-[protein] + 3 S-adenosyl-L-methionine = N-terminal N,N,N-trimethyl-L-seryl-L-prolyl-L-lysyl-[protein] + 3 S-adenosyl-L-homocysteine + 3 H(+)</text>
        <dbReference type="Rhea" id="RHEA:54724"/>
        <dbReference type="Rhea" id="RHEA-COMP:13789"/>
        <dbReference type="Rhea" id="RHEA-COMP:13973"/>
        <dbReference type="ChEBI" id="CHEBI:15378"/>
        <dbReference type="ChEBI" id="CHEBI:57856"/>
        <dbReference type="ChEBI" id="CHEBI:59789"/>
        <dbReference type="ChEBI" id="CHEBI:138061"/>
        <dbReference type="ChEBI" id="CHEBI:138317"/>
        <dbReference type="EC" id="2.1.1.244"/>
    </reaction>
</comment>
<evidence type="ECO:0000256" key="3">
    <source>
        <dbReference type="ARBA" id="ARBA00022679"/>
    </source>
</evidence>
<evidence type="ECO:0000256" key="10">
    <source>
        <dbReference type="ARBA" id="ARBA00048167"/>
    </source>
</evidence>
<dbReference type="GO" id="GO:0071885">
    <property type="term" value="F:N-terminal protein N-methyltransferase activity"/>
    <property type="evidence" value="ECO:0007669"/>
    <property type="project" value="UniProtKB-EC"/>
</dbReference>
<evidence type="ECO:0000256" key="5">
    <source>
        <dbReference type="ARBA" id="ARBA00039112"/>
    </source>
</evidence>
<protein>
    <recommendedName>
        <fullName evidence="6">Alpha N-terminal protein methyltransferase 1</fullName>
        <ecNumber evidence="5">2.1.1.244</ecNumber>
    </recommendedName>
    <alternativeName>
        <fullName evidence="7">X-Pro-Lys N-terminal protein methyltransferase 1</fullName>
    </alternativeName>
</protein>
<dbReference type="PANTHER" id="PTHR12753">
    <property type="entry name" value="AD-003 - RELATED"/>
    <property type="match status" value="1"/>
</dbReference>
<name>A0AAV1RDR9_9ROSI</name>
<comment type="catalytic activity">
    <reaction evidence="10">
        <text>N-terminal L-alanyl-L-prolyl-L-lysyl-[protein] + 3 S-adenosyl-L-methionine = N-terminal N,N,N-trimethyl-L-alanyl-L-prolyl-L-lysyl-[protein] + 3 S-adenosyl-L-homocysteine + 3 H(+)</text>
        <dbReference type="Rhea" id="RHEA:54712"/>
        <dbReference type="Rhea" id="RHEA-COMP:13785"/>
        <dbReference type="Rhea" id="RHEA-COMP:13971"/>
        <dbReference type="ChEBI" id="CHEBI:15378"/>
        <dbReference type="ChEBI" id="CHEBI:57856"/>
        <dbReference type="ChEBI" id="CHEBI:59789"/>
        <dbReference type="ChEBI" id="CHEBI:138057"/>
        <dbReference type="ChEBI" id="CHEBI:138315"/>
        <dbReference type="EC" id="2.1.1.244"/>
    </reaction>
</comment>
<evidence type="ECO:0000256" key="2">
    <source>
        <dbReference type="ARBA" id="ARBA00022603"/>
    </source>
</evidence>
<evidence type="ECO:0000256" key="1">
    <source>
        <dbReference type="ARBA" id="ARBA00009059"/>
    </source>
</evidence>
<organism evidence="11 12">
    <name type="scientific">Dovyalis caffra</name>
    <dbReference type="NCBI Taxonomy" id="77055"/>
    <lineage>
        <taxon>Eukaryota</taxon>
        <taxon>Viridiplantae</taxon>
        <taxon>Streptophyta</taxon>
        <taxon>Embryophyta</taxon>
        <taxon>Tracheophyta</taxon>
        <taxon>Spermatophyta</taxon>
        <taxon>Magnoliopsida</taxon>
        <taxon>eudicotyledons</taxon>
        <taxon>Gunneridae</taxon>
        <taxon>Pentapetalae</taxon>
        <taxon>rosids</taxon>
        <taxon>fabids</taxon>
        <taxon>Malpighiales</taxon>
        <taxon>Salicaceae</taxon>
        <taxon>Flacourtieae</taxon>
        <taxon>Dovyalis</taxon>
    </lineage>
</organism>
<evidence type="ECO:0000256" key="4">
    <source>
        <dbReference type="ARBA" id="ARBA00022691"/>
    </source>
</evidence>
<proteinExistence type="inferred from homology"/>
<evidence type="ECO:0000256" key="9">
    <source>
        <dbReference type="ARBA" id="ARBA00047885"/>
    </source>
</evidence>
<dbReference type="InterPro" id="IPR029063">
    <property type="entry name" value="SAM-dependent_MTases_sf"/>
</dbReference>
<dbReference type="InterPro" id="IPR021325">
    <property type="entry name" value="CCB2/CCB4"/>
</dbReference>
<dbReference type="AlphaFoldDB" id="A0AAV1RDR9"/>
<keyword evidence="3" id="KW-0808">Transferase</keyword>
<dbReference type="GO" id="GO:0032259">
    <property type="term" value="P:methylation"/>
    <property type="evidence" value="ECO:0007669"/>
    <property type="project" value="UniProtKB-KW"/>
</dbReference>
<dbReference type="GO" id="GO:0005737">
    <property type="term" value="C:cytoplasm"/>
    <property type="evidence" value="ECO:0007669"/>
    <property type="project" value="TreeGrafter"/>
</dbReference>
<keyword evidence="12" id="KW-1185">Reference proteome</keyword>
<evidence type="ECO:0000256" key="6">
    <source>
        <dbReference type="ARBA" id="ARBA00039449"/>
    </source>
</evidence>
<dbReference type="Pfam" id="PF05891">
    <property type="entry name" value="Methyltransf_PK"/>
    <property type="match status" value="2"/>
</dbReference>
<comment type="similarity">
    <text evidence="1">Belongs to the methyltransferase superfamily. NTM1 family.</text>
</comment>
<dbReference type="InterPro" id="IPR008576">
    <property type="entry name" value="MeTrfase_NTM1"/>
</dbReference>
<evidence type="ECO:0000313" key="12">
    <source>
        <dbReference type="Proteomes" id="UP001314170"/>
    </source>
</evidence>
<keyword evidence="4" id="KW-0949">S-adenosyl-L-methionine</keyword>
<reference evidence="11 12" key="1">
    <citation type="submission" date="2024-01" db="EMBL/GenBank/DDBJ databases">
        <authorList>
            <person name="Waweru B."/>
        </authorList>
    </citation>
    <scope>NUCLEOTIDE SEQUENCE [LARGE SCALE GENOMIC DNA]</scope>
</reference>
<evidence type="ECO:0000256" key="8">
    <source>
        <dbReference type="ARBA" id="ARBA00047306"/>
    </source>
</evidence>
<dbReference type="Pfam" id="PF11152">
    <property type="entry name" value="CCB2_CCB4"/>
    <property type="match status" value="1"/>
</dbReference>
<comment type="catalytic activity">
    <reaction evidence="9">
        <text>N-terminal L-prolyl-L-prolyl-L-lysyl-[protein] + 2 S-adenosyl-L-methionine = N-terminal N,N-dimethyl-L-prolyl-L-prolyl-L-lysyl-[protein] + 2 S-adenosyl-L-homocysteine + 2 H(+)</text>
        <dbReference type="Rhea" id="RHEA:54736"/>
        <dbReference type="Rhea" id="RHEA-COMP:13787"/>
        <dbReference type="Rhea" id="RHEA-COMP:13974"/>
        <dbReference type="ChEBI" id="CHEBI:15378"/>
        <dbReference type="ChEBI" id="CHEBI:57856"/>
        <dbReference type="ChEBI" id="CHEBI:59789"/>
        <dbReference type="ChEBI" id="CHEBI:138059"/>
        <dbReference type="ChEBI" id="CHEBI:138318"/>
        <dbReference type="EC" id="2.1.1.244"/>
    </reaction>
</comment>
<accession>A0AAV1RDR9</accession>
<dbReference type="PANTHER" id="PTHR12753:SF0">
    <property type="entry name" value="ALPHA N-TERMINAL PROTEIN METHYLTRANSFERASE 1"/>
    <property type="match status" value="1"/>
</dbReference>
<dbReference type="EC" id="2.1.1.244" evidence="5"/>
<dbReference type="Proteomes" id="UP001314170">
    <property type="component" value="Unassembled WGS sequence"/>
</dbReference>
<gene>
    <name evidence="11" type="ORF">DCAF_LOCUS9128</name>
</gene>
<dbReference type="SUPFAM" id="SSF53335">
    <property type="entry name" value="S-adenosyl-L-methionine-dependent methyltransferases"/>
    <property type="match status" value="1"/>
</dbReference>
<sequence>MEVVGTDFDVRVEASIDGALSGYGHENDANVKGSEGFLRTILVEVFVEGGIDRHLVAFDHGFGIGRITKNLFYKGNHMASDKHKATNFYYVPFREFTLDVGRYDVIWVQWCIGHLTDNDFVPFFKRDKISLKPSGFFIPKESLAEVDLCWTKKIEASLSLIHTSRSSLVGASLLAVLVNRAVSGIAPVADASRSLVVVYDCRCILQIGVAAESVNNEALTIDAAKLMQGSLYQAAIKSASQLLAEKTVPKDDSLLILYAESYLANLSLYPGRSELPFLPSNTQEAVRGGLSEEKVNRGSFEMVWLYLMLTYEDQLHGFKDGVVSEILEPSFVLPASCVTSGGTICCCKNIPGKANWRGLGHSFSLPSEHFLEINWENMLFLNCQLRLQPGDAF</sequence>
<evidence type="ECO:0000313" key="11">
    <source>
        <dbReference type="EMBL" id="CAK7332727.1"/>
    </source>
</evidence>
<dbReference type="Gene3D" id="3.40.50.150">
    <property type="entry name" value="Vaccinia Virus protein VP39"/>
    <property type="match status" value="1"/>
</dbReference>